<evidence type="ECO:0000256" key="1">
    <source>
        <dbReference type="SAM" id="MobiDB-lite"/>
    </source>
</evidence>
<organism evidence="2 3">
    <name type="scientific">Streptomyces kaniharaensis</name>
    <dbReference type="NCBI Taxonomy" id="212423"/>
    <lineage>
        <taxon>Bacteria</taxon>
        <taxon>Bacillati</taxon>
        <taxon>Actinomycetota</taxon>
        <taxon>Actinomycetes</taxon>
        <taxon>Kitasatosporales</taxon>
        <taxon>Streptomycetaceae</taxon>
        <taxon>Streptomyces</taxon>
    </lineage>
</organism>
<keyword evidence="3" id="KW-1185">Reference proteome</keyword>
<proteinExistence type="predicted"/>
<accession>A0A6N7L0T4</accession>
<dbReference type="AlphaFoldDB" id="A0A6N7L0T4"/>
<dbReference type="OrthoDB" id="3698564at2"/>
<gene>
    <name evidence="2" type="ORF">F7Q99_29050</name>
</gene>
<dbReference type="EMBL" id="WBOF01000002">
    <property type="protein sequence ID" value="MQS16168.1"/>
    <property type="molecule type" value="Genomic_DNA"/>
</dbReference>
<dbReference type="Proteomes" id="UP000450000">
    <property type="component" value="Unassembled WGS sequence"/>
</dbReference>
<dbReference type="RefSeq" id="WP_153466903.1">
    <property type="nucleotide sequence ID" value="NZ_WBOF01000002.1"/>
</dbReference>
<comment type="caution">
    <text evidence="2">The sequence shown here is derived from an EMBL/GenBank/DDBJ whole genome shotgun (WGS) entry which is preliminary data.</text>
</comment>
<evidence type="ECO:0000313" key="3">
    <source>
        <dbReference type="Proteomes" id="UP000450000"/>
    </source>
</evidence>
<name>A0A6N7L0T4_9ACTN</name>
<reference evidence="2 3" key="1">
    <citation type="submission" date="2019-09" db="EMBL/GenBank/DDBJ databases">
        <title>Genome Sequences of Streptomyces kaniharaensis ATCC 21070.</title>
        <authorList>
            <person name="Zhu W."/>
            <person name="De Crecy-Lagard V."/>
            <person name="Richards N.G."/>
        </authorList>
    </citation>
    <scope>NUCLEOTIDE SEQUENCE [LARGE SCALE GENOMIC DNA]</scope>
    <source>
        <strain evidence="2 3">SF-557</strain>
    </source>
</reference>
<evidence type="ECO:0000313" key="2">
    <source>
        <dbReference type="EMBL" id="MQS16168.1"/>
    </source>
</evidence>
<feature type="region of interest" description="Disordered" evidence="1">
    <location>
        <begin position="60"/>
        <end position="84"/>
    </location>
</feature>
<sequence length="84" mass="8711">MPESVKPVPSYAWWGDVPDHLRTTTQLAALDLPRHILTALGEQTVVVPGTDAAALIVPSPREPGSAAGTSDWHLAAPATGMGTS</sequence>
<protein>
    <submittedName>
        <fullName evidence="2">Uncharacterized protein</fullName>
    </submittedName>
</protein>